<dbReference type="EMBL" id="CP034549">
    <property type="protein sequence ID" value="AZQ43155.1"/>
    <property type="molecule type" value="Genomic_DNA"/>
</dbReference>
<protein>
    <submittedName>
        <fullName evidence="1">Acetyltransferase</fullName>
    </submittedName>
</protein>
<dbReference type="GO" id="GO:0016740">
    <property type="term" value="F:transferase activity"/>
    <property type="evidence" value="ECO:0007669"/>
    <property type="project" value="UniProtKB-KW"/>
</dbReference>
<dbReference type="RefSeq" id="WP_126445286.1">
    <property type="nucleotide sequence ID" value="NZ_CP034549.1"/>
</dbReference>
<gene>
    <name evidence="1" type="ORF">EJ995_02490</name>
</gene>
<accession>A0A3S9MVD1</accession>
<dbReference type="AlphaFoldDB" id="A0A3S9MVD1"/>
<dbReference type="OrthoDB" id="281270at2"/>
<reference evidence="1 2" key="1">
    <citation type="submission" date="2018-12" db="EMBL/GenBank/DDBJ databases">
        <title>Complete genome of Nonlabens sp. MJ115.</title>
        <authorList>
            <person name="Choi H.S."/>
            <person name="Jung J."/>
        </authorList>
    </citation>
    <scope>NUCLEOTIDE SEQUENCE [LARGE SCALE GENOMIC DNA]</scope>
    <source>
        <strain evidence="1 2">MJ115</strain>
    </source>
</reference>
<evidence type="ECO:0000313" key="2">
    <source>
        <dbReference type="Proteomes" id="UP000279600"/>
    </source>
</evidence>
<keyword evidence="1" id="KW-0808">Transferase</keyword>
<name>A0A3S9MVD1_9FLAO</name>
<organism evidence="1 2">
    <name type="scientific">Nonlabens ponticola</name>
    <dbReference type="NCBI Taxonomy" id="2496866"/>
    <lineage>
        <taxon>Bacteria</taxon>
        <taxon>Pseudomonadati</taxon>
        <taxon>Bacteroidota</taxon>
        <taxon>Flavobacteriia</taxon>
        <taxon>Flavobacteriales</taxon>
        <taxon>Flavobacteriaceae</taxon>
        <taxon>Nonlabens</taxon>
    </lineage>
</organism>
<dbReference type="Proteomes" id="UP000279600">
    <property type="component" value="Chromosome"/>
</dbReference>
<sequence length="92" mass="11146">MERDGLHKRYFELGNELPDIYPSKSFQNHCYWRIALDQVISDKWNHKLDSPAYKNLSDEQLQQVIELLEHYKDDEVLLEKHNKQSLRYRGKV</sequence>
<proteinExistence type="predicted"/>
<keyword evidence="2" id="KW-1185">Reference proteome</keyword>
<dbReference type="KEGG" id="noj:EJ995_02490"/>
<evidence type="ECO:0000313" key="1">
    <source>
        <dbReference type="EMBL" id="AZQ43155.1"/>
    </source>
</evidence>